<dbReference type="InterPro" id="IPR029063">
    <property type="entry name" value="SAM-dependent_MTases_sf"/>
</dbReference>
<evidence type="ECO:0000313" key="2">
    <source>
        <dbReference type="EMBL" id="CAE6913154.1"/>
    </source>
</evidence>
<feature type="domain" description="Methyltransferase" evidence="1">
    <location>
        <begin position="204"/>
        <end position="290"/>
    </location>
</feature>
<dbReference type="EMBL" id="CAJNDS010000003">
    <property type="protein sequence ID" value="CAE6913154.1"/>
    <property type="molecule type" value="Genomic_DNA"/>
</dbReference>
<keyword evidence="3" id="KW-1185">Reference proteome</keyword>
<dbReference type="Proteomes" id="UP000604046">
    <property type="component" value="Unassembled WGS sequence"/>
</dbReference>
<sequence length="337" mass="38054">MAVLSVLESEGGPGFDLYPFPFWSDVRSLADQFRFHGNFMSGTVLLCGQLERTASFRGRAVLRAAHEKEETHCAVRVGDSELVRRCRSWKRLQFFPGMRGWATSAGKAPAAVPSQSPAEEWLENFRCPTAEEEDAFFSLRPKAWRERSAVAAEKYGVRSQGSRKQSGLGCEEPASEWRVDLRPLHKCVFVVIMERLRLPPGSLVLDWGAGCGHKLTWAAQLYDLRGVGIDIVPENIRWAQEHSVGHFCQMDGRFLTWIPDDTFDALISYAALMHLESDDQCDTVVTLVEKVRIGGRLWFGWNAPMIRSIEDMNQMPERNPEFWHDCFALASAQKATG</sequence>
<dbReference type="CDD" id="cd02440">
    <property type="entry name" value="AdoMet_MTases"/>
    <property type="match status" value="1"/>
</dbReference>
<proteinExistence type="predicted"/>
<name>A0A812G6D0_9DINO</name>
<organism evidence="2 3">
    <name type="scientific">Symbiodinium natans</name>
    <dbReference type="NCBI Taxonomy" id="878477"/>
    <lineage>
        <taxon>Eukaryota</taxon>
        <taxon>Sar</taxon>
        <taxon>Alveolata</taxon>
        <taxon>Dinophyceae</taxon>
        <taxon>Suessiales</taxon>
        <taxon>Symbiodiniaceae</taxon>
        <taxon>Symbiodinium</taxon>
    </lineage>
</organism>
<dbReference type="AlphaFoldDB" id="A0A812G6D0"/>
<protein>
    <submittedName>
        <fullName evidence="2">NMT3 protein</fullName>
    </submittedName>
</protein>
<dbReference type="Gene3D" id="3.40.50.150">
    <property type="entry name" value="Vaccinia Virus protein VP39"/>
    <property type="match status" value="1"/>
</dbReference>
<reference evidence="2" key="1">
    <citation type="submission" date="2021-02" db="EMBL/GenBank/DDBJ databases">
        <authorList>
            <person name="Dougan E. K."/>
            <person name="Rhodes N."/>
            <person name="Thang M."/>
            <person name="Chan C."/>
        </authorList>
    </citation>
    <scope>NUCLEOTIDE SEQUENCE</scope>
</reference>
<gene>
    <name evidence="2" type="primary">NMT3</name>
    <name evidence="2" type="ORF">SNAT2548_LOCUS178</name>
</gene>
<accession>A0A812G6D0</accession>
<dbReference type="SUPFAM" id="SSF53335">
    <property type="entry name" value="S-adenosyl-L-methionine-dependent methyltransferases"/>
    <property type="match status" value="1"/>
</dbReference>
<dbReference type="InterPro" id="IPR041698">
    <property type="entry name" value="Methyltransf_25"/>
</dbReference>
<dbReference type="OrthoDB" id="436093at2759"/>
<dbReference type="Pfam" id="PF13649">
    <property type="entry name" value="Methyltransf_25"/>
    <property type="match status" value="1"/>
</dbReference>
<evidence type="ECO:0000313" key="3">
    <source>
        <dbReference type="Proteomes" id="UP000604046"/>
    </source>
</evidence>
<comment type="caution">
    <text evidence="2">The sequence shown here is derived from an EMBL/GenBank/DDBJ whole genome shotgun (WGS) entry which is preliminary data.</text>
</comment>
<evidence type="ECO:0000259" key="1">
    <source>
        <dbReference type="Pfam" id="PF13649"/>
    </source>
</evidence>